<protein>
    <submittedName>
        <fullName evidence="3">(pine wood nematode) hypothetical protein</fullName>
    </submittedName>
</protein>
<feature type="region of interest" description="Disordered" evidence="1">
    <location>
        <begin position="57"/>
        <end position="106"/>
    </location>
</feature>
<name>A0A7I8WV70_BURXY</name>
<keyword evidence="2" id="KW-0732">Signal</keyword>
<dbReference type="EMBL" id="CAJFDI010000004">
    <property type="protein sequence ID" value="CAD5227310.1"/>
    <property type="molecule type" value="Genomic_DNA"/>
</dbReference>
<feature type="signal peptide" evidence="2">
    <location>
        <begin position="1"/>
        <end position="19"/>
    </location>
</feature>
<dbReference type="PANTHER" id="PTHR37973:SF1">
    <property type="entry name" value="DICKKOPF_N DOMAIN-CONTAINING PROTEIN"/>
    <property type="match status" value="1"/>
</dbReference>
<organism evidence="3 4">
    <name type="scientific">Bursaphelenchus xylophilus</name>
    <name type="common">Pinewood nematode worm</name>
    <name type="synonym">Aphelenchoides xylophilus</name>
    <dbReference type="NCBI Taxonomy" id="6326"/>
    <lineage>
        <taxon>Eukaryota</taxon>
        <taxon>Metazoa</taxon>
        <taxon>Ecdysozoa</taxon>
        <taxon>Nematoda</taxon>
        <taxon>Chromadorea</taxon>
        <taxon>Rhabditida</taxon>
        <taxon>Tylenchina</taxon>
        <taxon>Tylenchomorpha</taxon>
        <taxon>Aphelenchoidea</taxon>
        <taxon>Aphelenchoididae</taxon>
        <taxon>Bursaphelenchus</taxon>
    </lineage>
</organism>
<dbReference type="InterPro" id="IPR039260">
    <property type="entry name" value="Cpg-3"/>
</dbReference>
<evidence type="ECO:0000256" key="2">
    <source>
        <dbReference type="SAM" id="SignalP"/>
    </source>
</evidence>
<gene>
    <name evidence="3" type="ORF">BXYJ_LOCUS9855</name>
</gene>
<feature type="chain" id="PRO_5036400065" evidence="2">
    <location>
        <begin position="20"/>
        <end position="232"/>
    </location>
</feature>
<evidence type="ECO:0000256" key="1">
    <source>
        <dbReference type="SAM" id="MobiDB-lite"/>
    </source>
</evidence>
<dbReference type="PANTHER" id="PTHR37973">
    <property type="entry name" value="CHONDROITIN PROTEOGLYCAN 3"/>
    <property type="match status" value="1"/>
</dbReference>
<sequence length="232" mass="23834">MASMRMIIVLALAALSVHARHHHGHGHQQEPEVIEVIEVDEVDEIIIFESGNGTFEGSGFGSGNGSGIEGSGNGSATASGSGSGSGDESGSGSGSGSGSAPVWFDGTQTEDDSPFFRALNDTEESNCTALAKCTSDAECGSGKCIGAFVGTCECSKCLNFIFCKDDDACGGLQGACQNTTSTCSCLKGYQQAGFKTQFQANQEFCNKKTCTVDSADKDCFGFPCHTGICSCA</sequence>
<keyword evidence="4" id="KW-1185">Reference proteome</keyword>
<evidence type="ECO:0000313" key="4">
    <source>
        <dbReference type="Proteomes" id="UP000659654"/>
    </source>
</evidence>
<feature type="compositionally biased region" description="Gly residues" evidence="1">
    <location>
        <begin position="57"/>
        <end position="73"/>
    </location>
</feature>
<reference evidence="3" key="1">
    <citation type="submission" date="2020-09" db="EMBL/GenBank/DDBJ databases">
        <authorList>
            <person name="Kikuchi T."/>
        </authorList>
    </citation>
    <scope>NUCLEOTIDE SEQUENCE</scope>
    <source>
        <strain evidence="3">Ka4C1</strain>
    </source>
</reference>
<accession>A0A7I8WV70</accession>
<proteinExistence type="predicted"/>
<feature type="compositionally biased region" description="Gly residues" evidence="1">
    <location>
        <begin position="81"/>
        <end position="97"/>
    </location>
</feature>
<dbReference type="AlphaFoldDB" id="A0A7I8WV70"/>
<evidence type="ECO:0000313" key="3">
    <source>
        <dbReference type="EMBL" id="CAD5227310.1"/>
    </source>
</evidence>
<comment type="caution">
    <text evidence="3">The sequence shown here is derived from an EMBL/GenBank/DDBJ whole genome shotgun (WGS) entry which is preliminary data.</text>
</comment>
<dbReference type="Proteomes" id="UP000582659">
    <property type="component" value="Unassembled WGS sequence"/>
</dbReference>
<dbReference type="OrthoDB" id="5816387at2759"/>
<dbReference type="Proteomes" id="UP000659654">
    <property type="component" value="Unassembled WGS sequence"/>
</dbReference>
<dbReference type="EMBL" id="CAJFCV020000004">
    <property type="protein sequence ID" value="CAG9117427.1"/>
    <property type="molecule type" value="Genomic_DNA"/>
</dbReference>